<evidence type="ECO:0000313" key="2">
    <source>
        <dbReference type="EMBL" id="OXA38763.1"/>
    </source>
</evidence>
<feature type="transmembrane region" description="Helical" evidence="1">
    <location>
        <begin position="588"/>
        <end position="609"/>
    </location>
</feature>
<keyword evidence="1" id="KW-1133">Transmembrane helix</keyword>
<keyword evidence="1" id="KW-0472">Membrane</keyword>
<dbReference type="EMBL" id="LNIX01000043">
    <property type="protein sequence ID" value="OXA38763.1"/>
    <property type="molecule type" value="Genomic_DNA"/>
</dbReference>
<gene>
    <name evidence="2" type="ORF">Fcan01_26377</name>
</gene>
<evidence type="ECO:0000313" key="3">
    <source>
        <dbReference type="Proteomes" id="UP000198287"/>
    </source>
</evidence>
<comment type="caution">
    <text evidence="2">The sequence shown here is derived from an EMBL/GenBank/DDBJ whole genome shotgun (WGS) entry which is preliminary data.</text>
</comment>
<dbReference type="Proteomes" id="UP000198287">
    <property type="component" value="Unassembled WGS sequence"/>
</dbReference>
<dbReference type="AlphaFoldDB" id="A0A226D0Q8"/>
<organism evidence="2 3">
    <name type="scientific">Folsomia candida</name>
    <name type="common">Springtail</name>
    <dbReference type="NCBI Taxonomy" id="158441"/>
    <lineage>
        <taxon>Eukaryota</taxon>
        <taxon>Metazoa</taxon>
        <taxon>Ecdysozoa</taxon>
        <taxon>Arthropoda</taxon>
        <taxon>Hexapoda</taxon>
        <taxon>Collembola</taxon>
        <taxon>Entomobryomorpha</taxon>
        <taxon>Isotomoidea</taxon>
        <taxon>Isotomidae</taxon>
        <taxon>Proisotominae</taxon>
        <taxon>Folsomia</taxon>
    </lineage>
</organism>
<evidence type="ECO:0000256" key="1">
    <source>
        <dbReference type="SAM" id="Phobius"/>
    </source>
</evidence>
<name>A0A226D0Q8_FOLCA</name>
<keyword evidence="3" id="KW-1185">Reference proteome</keyword>
<sequence length="651" mass="74720">MVKTCFPTYPKFFFTIRDHNIGTPLSLEYHQSWELLRRKYYQNARYSDLSMHLKSKPVTKRQGHDHVTFIDLKRDCGTSLNARASNLYNEFTYLLLDFSAMGHNPAYIFLQIDIKDQLGVLNSLVVYPGLGFTSIFVGFDGPTLCTFCIPCFSQLVILEGKFSLRRLTKIWARLHGNLRRNRVLIGESVQFGSLQGNVCPPSNFLVFQRHTDCAITVMGKDLNFTNVYLPHPRGKVEGYIILGVINQGRVIEDYILSGDTGRYELVPFGDEVYFYNFLIVTKKQTILDGLESLISPFDKITWILATNGVRLLKNSAAFFFWSVTSIMGQVGRIPVKVKTTFSLLGGWSCFCFFLNNFYQGAIYSALTTESLPPVPKTMEELADSGLKIVTTKRSIDTRNSEILSELKDILLPDLIHSLKKEKFPRFYETLKKLNGSLIPAQIDEVETVETIIGGLSFSSGLVPTMQNFAMLDYHHSLKELRETIEFFSDNAVILRKAEETPFRIAKFAMVRRNYIFPQISYILGCFSESGIYGKWKETYFAKWHHFVANKIQHVRPEASYAKFFMKKLTNAGGNEVNWQEAKSVSWEFLRAFFAFIGVLIGMELAIFCGEINLPAKMWRLWDTLRSKIKAYMQGMRKRKLLRKWATNKKNG</sequence>
<proteinExistence type="predicted"/>
<keyword evidence="1" id="KW-0812">Transmembrane</keyword>
<protein>
    <submittedName>
        <fullName evidence="2">Uncharacterized protein</fullName>
    </submittedName>
</protein>
<accession>A0A226D0Q8</accession>
<reference evidence="2 3" key="1">
    <citation type="submission" date="2015-12" db="EMBL/GenBank/DDBJ databases">
        <title>The genome of Folsomia candida.</title>
        <authorList>
            <person name="Faddeeva A."/>
            <person name="Derks M.F."/>
            <person name="Anvar Y."/>
            <person name="Smit S."/>
            <person name="Van Straalen N."/>
            <person name="Roelofs D."/>
        </authorList>
    </citation>
    <scope>NUCLEOTIDE SEQUENCE [LARGE SCALE GENOMIC DNA]</scope>
    <source>
        <strain evidence="2 3">VU population</strain>
        <tissue evidence="2">Whole body</tissue>
    </source>
</reference>